<dbReference type="InterPro" id="IPR010390">
    <property type="entry name" value="ABC-2_transporter-like"/>
</dbReference>
<keyword evidence="1" id="KW-0472">Membrane</keyword>
<dbReference type="EMBL" id="CM001439">
    <property type="protein sequence ID" value="EHR52415.1"/>
    <property type="molecule type" value="Genomic_DNA"/>
</dbReference>
<dbReference type="OrthoDB" id="9788195at2"/>
<dbReference type="Proteomes" id="UP000004926">
    <property type="component" value="Chromosome"/>
</dbReference>
<feature type="transmembrane region" description="Helical" evidence="1">
    <location>
        <begin position="59"/>
        <end position="79"/>
    </location>
</feature>
<evidence type="ECO:0000256" key="1">
    <source>
        <dbReference type="SAM" id="Phobius"/>
    </source>
</evidence>
<organism evidence="2 3">
    <name type="scientific">Saccharomonospora marina XMU15</name>
    <dbReference type="NCBI Taxonomy" id="882083"/>
    <lineage>
        <taxon>Bacteria</taxon>
        <taxon>Bacillati</taxon>
        <taxon>Actinomycetota</taxon>
        <taxon>Actinomycetes</taxon>
        <taxon>Pseudonocardiales</taxon>
        <taxon>Pseudonocardiaceae</taxon>
        <taxon>Saccharomonospora</taxon>
    </lineage>
</organism>
<feature type="transmembrane region" description="Helical" evidence="1">
    <location>
        <begin position="227"/>
        <end position="249"/>
    </location>
</feature>
<dbReference type="AlphaFoldDB" id="H5X6Y5"/>
<accession>H5X6Y5</accession>
<proteinExistence type="predicted"/>
<keyword evidence="1" id="KW-0812">Transmembrane</keyword>
<dbReference type="PANTHER" id="PTHR36833:SF2">
    <property type="entry name" value="SLR0610 PROTEIN"/>
    <property type="match status" value="1"/>
</dbReference>
<gene>
    <name evidence="2" type="ORF">SacmaDRAFT_4222</name>
</gene>
<evidence type="ECO:0000313" key="2">
    <source>
        <dbReference type="EMBL" id="EHR52415.1"/>
    </source>
</evidence>
<dbReference type="PROSITE" id="PS51257">
    <property type="entry name" value="PROKAR_LIPOPROTEIN"/>
    <property type="match status" value="1"/>
</dbReference>
<protein>
    <submittedName>
        <fullName evidence="2">ABC-type uncharacterized transport system, permease component</fullName>
    </submittedName>
</protein>
<dbReference type="STRING" id="882083.SacmaDRAFT_4222"/>
<reference evidence="2 3" key="1">
    <citation type="journal article" date="2012" name="Stand. Genomic Sci.">
        <title>Genome sequence of the ocean sediment bacterium Saccharomonospora marina type strain (XMU15(T)).</title>
        <authorList>
            <person name="Klenk H.P."/>
            <person name="Lu M."/>
            <person name="Lucas S."/>
            <person name="Lapidus A."/>
            <person name="Copeland A."/>
            <person name="Pitluck S."/>
            <person name="Goodwin L.A."/>
            <person name="Han C."/>
            <person name="Tapia R."/>
            <person name="Brambilla E.M."/>
            <person name="Potter G."/>
            <person name="Land M."/>
            <person name="Ivanova N."/>
            <person name="Rohde M."/>
            <person name="Goker M."/>
            <person name="Detter J.C."/>
            <person name="Li W.J."/>
            <person name="Kyrpides N.C."/>
            <person name="Woyke T."/>
        </authorList>
    </citation>
    <scope>NUCLEOTIDE SEQUENCE [LARGE SCALE GENOMIC DNA]</scope>
    <source>
        <strain evidence="2 3">XMU15</strain>
    </source>
</reference>
<sequence length="261" mass="28655">MVLLRLIGVHLRVSVLTELQYRANFFFSIAQSCMAVGTGLVVLSLVFSRIHRINGWSEPELLVVLGVFTMLGGVVKMVIRPAIRRYIDDVRDGTLDHILLKPADSQLLVGVRAVELWQGVDIITSVVLLTVGLSGVPRPITLAGVVLFGVSVLLSLVVVYCVLVMCGLTVFWLVQPQKILDVFDGLWSAGRWPVGIYPGWLRIGMTLLVPIGFAVTVPAEALLSRMAAGAFLWLLVMSCALLAFTRWLWGFCMRRYTGASA</sequence>
<dbReference type="Pfam" id="PF06182">
    <property type="entry name" value="ABC2_membrane_6"/>
    <property type="match status" value="1"/>
</dbReference>
<feature type="transmembrane region" description="Helical" evidence="1">
    <location>
        <begin position="25"/>
        <end position="47"/>
    </location>
</feature>
<dbReference type="eggNOG" id="COG3694">
    <property type="taxonomic scope" value="Bacteria"/>
</dbReference>
<feature type="transmembrane region" description="Helical" evidence="1">
    <location>
        <begin position="194"/>
        <end position="215"/>
    </location>
</feature>
<keyword evidence="1" id="KW-1133">Transmembrane helix</keyword>
<evidence type="ECO:0000313" key="3">
    <source>
        <dbReference type="Proteomes" id="UP000004926"/>
    </source>
</evidence>
<feature type="transmembrane region" description="Helical" evidence="1">
    <location>
        <begin position="145"/>
        <end position="174"/>
    </location>
</feature>
<name>H5X6Y5_9PSEU</name>
<dbReference type="PANTHER" id="PTHR36833">
    <property type="entry name" value="SLR0610 PROTEIN-RELATED"/>
    <property type="match status" value="1"/>
</dbReference>
<dbReference type="RefSeq" id="WP_009155793.1">
    <property type="nucleotide sequence ID" value="NZ_CM001439.1"/>
</dbReference>
<keyword evidence="3" id="KW-1185">Reference proteome</keyword>
<dbReference type="HOGENOM" id="CLU_071040_0_0_11"/>